<dbReference type="GO" id="GO:0016787">
    <property type="term" value="F:hydrolase activity"/>
    <property type="evidence" value="ECO:0007669"/>
    <property type="project" value="UniProtKB-KW"/>
</dbReference>
<feature type="domain" description="AB hydrolase-1" evidence="1">
    <location>
        <begin position="60"/>
        <end position="278"/>
    </location>
</feature>
<dbReference type="SUPFAM" id="SSF53474">
    <property type="entry name" value="alpha/beta-Hydrolases"/>
    <property type="match status" value="1"/>
</dbReference>
<evidence type="ECO:0000313" key="2">
    <source>
        <dbReference type="EMBL" id="GAA2040887.1"/>
    </source>
</evidence>
<dbReference type="Gene3D" id="3.40.50.1820">
    <property type="entry name" value="alpha/beta hydrolase"/>
    <property type="match status" value="1"/>
</dbReference>
<keyword evidence="3" id="KW-1185">Reference proteome</keyword>
<proteinExistence type="predicted"/>
<dbReference type="Proteomes" id="UP001501461">
    <property type="component" value="Unassembled WGS sequence"/>
</dbReference>
<reference evidence="2 3" key="1">
    <citation type="journal article" date="2019" name="Int. J. Syst. Evol. Microbiol.">
        <title>The Global Catalogue of Microorganisms (GCM) 10K type strain sequencing project: providing services to taxonomists for standard genome sequencing and annotation.</title>
        <authorList>
            <consortium name="The Broad Institute Genomics Platform"/>
            <consortium name="The Broad Institute Genome Sequencing Center for Infectious Disease"/>
            <person name="Wu L."/>
            <person name="Ma J."/>
        </authorList>
    </citation>
    <scope>NUCLEOTIDE SEQUENCE [LARGE SCALE GENOMIC DNA]</scope>
    <source>
        <strain evidence="2 3">JCM 13595</strain>
    </source>
</reference>
<evidence type="ECO:0000313" key="3">
    <source>
        <dbReference type="Proteomes" id="UP001501461"/>
    </source>
</evidence>
<organism evidence="2 3">
    <name type="scientific">Yaniella flava</name>
    <dbReference type="NCBI Taxonomy" id="287930"/>
    <lineage>
        <taxon>Bacteria</taxon>
        <taxon>Bacillati</taxon>
        <taxon>Actinomycetota</taxon>
        <taxon>Actinomycetes</taxon>
        <taxon>Micrococcales</taxon>
        <taxon>Micrococcaceae</taxon>
        <taxon>Yaniella</taxon>
    </lineage>
</organism>
<sequence>MTLKAQNPLLLAEKQGDASPLFIGGNQPTMLVVMNTQQSSVFLAPQPTGPLAKQGARWAVLLLHGFTSVPSAVLPWGHALAAAGATVHIPLLSGHGTSVVDLSCTTARQWRIDVQQALDGLFRQGFDHIAVGGLSMGGTLALDAAANRPVDVTFVVNPALSFKPLDCVGAIASSFIHRLVPTVGPLAGDIKKPGVSEQAYDRTPTAAVHQLARLFSTARRRLSRISAPVKLYWSTQDHIVPASSAKILENNTSSGLFQKVVLDRSYHVATLDFDAEVIHEHSVATLMQLSGASDDS</sequence>
<evidence type="ECO:0000259" key="1">
    <source>
        <dbReference type="Pfam" id="PF12697"/>
    </source>
</evidence>
<gene>
    <name evidence="2" type="ORF">GCM10009720_21640</name>
</gene>
<name>A0ABN2UP76_9MICC</name>
<accession>A0ABN2UP76</accession>
<dbReference type="EMBL" id="BAAAMN010000047">
    <property type="protein sequence ID" value="GAA2040887.1"/>
    <property type="molecule type" value="Genomic_DNA"/>
</dbReference>
<comment type="caution">
    <text evidence="2">The sequence shown here is derived from an EMBL/GenBank/DDBJ whole genome shotgun (WGS) entry which is preliminary data.</text>
</comment>
<protein>
    <submittedName>
        <fullName evidence="2">Alpha/beta fold hydrolase</fullName>
    </submittedName>
</protein>
<dbReference type="RefSeq" id="WP_343958506.1">
    <property type="nucleotide sequence ID" value="NZ_BAAAMN010000047.1"/>
</dbReference>
<dbReference type="Pfam" id="PF12697">
    <property type="entry name" value="Abhydrolase_6"/>
    <property type="match status" value="1"/>
</dbReference>
<keyword evidence="2" id="KW-0378">Hydrolase</keyword>
<dbReference type="InterPro" id="IPR000073">
    <property type="entry name" value="AB_hydrolase_1"/>
</dbReference>
<dbReference type="InterPro" id="IPR029058">
    <property type="entry name" value="AB_hydrolase_fold"/>
</dbReference>